<reference evidence="2" key="2">
    <citation type="submission" date="2023-06" db="EMBL/GenBank/DDBJ databases">
        <authorList>
            <person name="Ma L."/>
            <person name="Liu K.-W."/>
            <person name="Li Z."/>
            <person name="Hsiao Y.-Y."/>
            <person name="Qi Y."/>
            <person name="Fu T."/>
            <person name="Tang G."/>
            <person name="Zhang D."/>
            <person name="Sun W.-H."/>
            <person name="Liu D.-K."/>
            <person name="Li Y."/>
            <person name="Chen G.-Z."/>
            <person name="Liu X.-D."/>
            <person name="Liao X.-Y."/>
            <person name="Jiang Y.-T."/>
            <person name="Yu X."/>
            <person name="Hao Y."/>
            <person name="Huang J."/>
            <person name="Zhao X.-W."/>
            <person name="Ke S."/>
            <person name="Chen Y.-Y."/>
            <person name="Wu W.-L."/>
            <person name="Hsu J.-L."/>
            <person name="Lin Y.-F."/>
            <person name="Huang M.-D."/>
            <person name="Li C.-Y."/>
            <person name="Huang L."/>
            <person name="Wang Z.-W."/>
            <person name="Zhao X."/>
            <person name="Zhong W.-Y."/>
            <person name="Peng D.-H."/>
            <person name="Ahmad S."/>
            <person name="Lan S."/>
            <person name="Zhang J.-S."/>
            <person name="Tsai W.-C."/>
            <person name="Van De Peer Y."/>
            <person name="Liu Z.-J."/>
        </authorList>
    </citation>
    <scope>NUCLEOTIDE SEQUENCE</scope>
    <source>
        <strain evidence="2">SCP</strain>
        <tissue evidence="2">Leaves</tissue>
    </source>
</reference>
<feature type="region of interest" description="Disordered" evidence="1">
    <location>
        <begin position="1"/>
        <end position="20"/>
    </location>
</feature>
<gene>
    <name evidence="2" type="ORF">QJS04_geneDACA016708</name>
</gene>
<organism evidence="2 3">
    <name type="scientific">Acorus gramineus</name>
    <name type="common">Dwarf sweet flag</name>
    <dbReference type="NCBI Taxonomy" id="55184"/>
    <lineage>
        <taxon>Eukaryota</taxon>
        <taxon>Viridiplantae</taxon>
        <taxon>Streptophyta</taxon>
        <taxon>Embryophyta</taxon>
        <taxon>Tracheophyta</taxon>
        <taxon>Spermatophyta</taxon>
        <taxon>Magnoliopsida</taxon>
        <taxon>Liliopsida</taxon>
        <taxon>Acoraceae</taxon>
        <taxon>Acorus</taxon>
    </lineage>
</organism>
<name>A0AAV9ATP9_ACOGR</name>
<dbReference type="AlphaFoldDB" id="A0AAV9ATP9"/>
<protein>
    <submittedName>
        <fullName evidence="2">Uncharacterized protein</fullName>
    </submittedName>
</protein>
<sequence length="117" mass="12395">MGSLSLEDGSASFSVIPGSHSREHGGVHSMALAIISPSQMKEARSSGGEELVFPRDCSPKVTPGAPYQDSPGCGKVKSIGVLYKDEGERGRMKKFLSRGGNVVLEDKFAEEVQVLEG</sequence>
<comment type="caution">
    <text evidence="2">The sequence shown here is derived from an EMBL/GenBank/DDBJ whole genome shotgun (WGS) entry which is preliminary data.</text>
</comment>
<proteinExistence type="predicted"/>
<accession>A0AAV9ATP9</accession>
<evidence type="ECO:0000256" key="1">
    <source>
        <dbReference type="SAM" id="MobiDB-lite"/>
    </source>
</evidence>
<evidence type="ECO:0000313" key="2">
    <source>
        <dbReference type="EMBL" id="KAK1267488.1"/>
    </source>
</evidence>
<evidence type="ECO:0000313" key="3">
    <source>
        <dbReference type="Proteomes" id="UP001179952"/>
    </source>
</evidence>
<dbReference type="Proteomes" id="UP001179952">
    <property type="component" value="Unassembled WGS sequence"/>
</dbReference>
<keyword evidence="3" id="KW-1185">Reference proteome</keyword>
<reference evidence="2" key="1">
    <citation type="journal article" date="2023" name="Nat. Commun.">
        <title>Diploid and tetraploid genomes of Acorus and the evolution of monocots.</title>
        <authorList>
            <person name="Ma L."/>
            <person name="Liu K.W."/>
            <person name="Li Z."/>
            <person name="Hsiao Y.Y."/>
            <person name="Qi Y."/>
            <person name="Fu T."/>
            <person name="Tang G.D."/>
            <person name="Zhang D."/>
            <person name="Sun W.H."/>
            <person name="Liu D.K."/>
            <person name="Li Y."/>
            <person name="Chen G.Z."/>
            <person name="Liu X.D."/>
            <person name="Liao X.Y."/>
            <person name="Jiang Y.T."/>
            <person name="Yu X."/>
            <person name="Hao Y."/>
            <person name="Huang J."/>
            <person name="Zhao X.W."/>
            <person name="Ke S."/>
            <person name="Chen Y.Y."/>
            <person name="Wu W.L."/>
            <person name="Hsu J.L."/>
            <person name="Lin Y.F."/>
            <person name="Huang M.D."/>
            <person name="Li C.Y."/>
            <person name="Huang L."/>
            <person name="Wang Z.W."/>
            <person name="Zhao X."/>
            <person name="Zhong W.Y."/>
            <person name="Peng D.H."/>
            <person name="Ahmad S."/>
            <person name="Lan S."/>
            <person name="Zhang J.S."/>
            <person name="Tsai W.C."/>
            <person name="Van de Peer Y."/>
            <person name="Liu Z.J."/>
        </authorList>
    </citation>
    <scope>NUCLEOTIDE SEQUENCE</scope>
    <source>
        <strain evidence="2">SCP</strain>
    </source>
</reference>
<dbReference type="EMBL" id="JAUJYN010000007">
    <property type="protein sequence ID" value="KAK1267488.1"/>
    <property type="molecule type" value="Genomic_DNA"/>
</dbReference>